<feature type="repeat" description="RCC1" evidence="2">
    <location>
        <begin position="293"/>
        <end position="346"/>
    </location>
</feature>
<feature type="domain" description="RCC1-like" evidence="3">
    <location>
        <begin position="161"/>
        <end position="398"/>
    </location>
</feature>
<dbReference type="PROSITE" id="PS50012">
    <property type="entry name" value="RCC1_3"/>
    <property type="match status" value="6"/>
</dbReference>
<organism evidence="4 5">
    <name type="scientific">Blepharisma stoltei</name>
    <dbReference type="NCBI Taxonomy" id="1481888"/>
    <lineage>
        <taxon>Eukaryota</taxon>
        <taxon>Sar</taxon>
        <taxon>Alveolata</taxon>
        <taxon>Ciliophora</taxon>
        <taxon>Postciliodesmatophora</taxon>
        <taxon>Heterotrichea</taxon>
        <taxon>Heterotrichida</taxon>
        <taxon>Blepharismidae</taxon>
        <taxon>Blepharisma</taxon>
    </lineage>
</organism>
<evidence type="ECO:0000259" key="3">
    <source>
        <dbReference type="Pfam" id="PF25390"/>
    </source>
</evidence>
<dbReference type="Pfam" id="PF25390">
    <property type="entry name" value="WD40_RLD"/>
    <property type="match status" value="1"/>
</dbReference>
<protein>
    <recommendedName>
        <fullName evidence="3">RCC1-like domain-containing protein</fullName>
    </recommendedName>
</protein>
<dbReference type="AlphaFoldDB" id="A0AAU9IMA7"/>
<evidence type="ECO:0000256" key="1">
    <source>
        <dbReference type="ARBA" id="ARBA00022737"/>
    </source>
</evidence>
<dbReference type="EMBL" id="CAJZBQ010000005">
    <property type="protein sequence ID" value="CAG9312314.1"/>
    <property type="molecule type" value="Genomic_DNA"/>
</dbReference>
<dbReference type="PRINTS" id="PR00633">
    <property type="entry name" value="RCCNDNSATION"/>
</dbReference>
<proteinExistence type="predicted"/>
<dbReference type="InterPro" id="IPR058923">
    <property type="entry name" value="RCC1-like_dom"/>
</dbReference>
<feature type="repeat" description="RCC1" evidence="2">
    <location>
        <begin position="125"/>
        <end position="188"/>
    </location>
</feature>
<reference evidence="4" key="1">
    <citation type="submission" date="2021-09" db="EMBL/GenBank/DDBJ databases">
        <authorList>
            <consortium name="AG Swart"/>
            <person name="Singh M."/>
            <person name="Singh A."/>
            <person name="Seah K."/>
            <person name="Emmerich C."/>
        </authorList>
    </citation>
    <scope>NUCLEOTIDE SEQUENCE</scope>
    <source>
        <strain evidence="4">ATCC30299</strain>
    </source>
</reference>
<dbReference type="SUPFAM" id="SSF50985">
    <property type="entry name" value="RCC1/BLIP-II"/>
    <property type="match status" value="1"/>
</dbReference>
<dbReference type="Pfam" id="PF13540">
    <property type="entry name" value="RCC1_2"/>
    <property type="match status" value="2"/>
</dbReference>
<dbReference type="InterPro" id="IPR000408">
    <property type="entry name" value="Reg_chr_condens"/>
</dbReference>
<keyword evidence="5" id="KW-1185">Reference proteome</keyword>
<evidence type="ECO:0000313" key="5">
    <source>
        <dbReference type="Proteomes" id="UP001162131"/>
    </source>
</evidence>
<evidence type="ECO:0000256" key="2">
    <source>
        <dbReference type="PROSITE-ProRule" id="PRU00235"/>
    </source>
</evidence>
<name>A0AAU9IMA7_9CILI</name>
<dbReference type="InterPro" id="IPR051625">
    <property type="entry name" value="Signaling_Regulatory_Domain"/>
</dbReference>
<dbReference type="InterPro" id="IPR009091">
    <property type="entry name" value="RCC1/BLIP-II"/>
</dbReference>
<sequence length="448" mass="50015">MGNKVWEPQVQTNQKKKHPKLIFCQGFNKHNECGGEDGYVTRERVATSVSAGFNHNLAILASGQLVSWGSNEFGQLGSQGNTWLESWIYEPPKVQTIYFPRQFGKISISQISAGAWHSACISNTGILFTWGLGTSGQLGYPANPDDFVRAPGTSHKFCPNPKSVDYFTNHPIYYVSCGSTFTVVLSRGREVFIFGDGSHGVFGNGKKGKKWEPQLIEALIGKEIRKIACGWNHVLALSMTGKVYYWGNQYADMRENFPDTEIPELVPGLEDNFITDIACGDYHSAALSRRNPNALFTWGGNGYGQLGYVIEDEDPYINFIPKRVEIYHEISSISCGGLFMVAKLRDGTVLGWGSNKHRQFGKNGQEFYQPLVLFDGSVNKISRVMAGHSHIAVLCKKEIIFGEFLAPGKEAFSPAETEASIPTGREEHKESQFLMYKEYEAIRYHKET</sequence>
<dbReference type="InterPro" id="IPR011043">
    <property type="entry name" value="Gal_Oxase/kelch_b-propeller"/>
</dbReference>
<feature type="repeat" description="RCC1" evidence="2">
    <location>
        <begin position="347"/>
        <end position="397"/>
    </location>
</feature>
<feature type="repeat" description="RCC1" evidence="2">
    <location>
        <begin position="63"/>
        <end position="124"/>
    </location>
</feature>
<dbReference type="SUPFAM" id="SSF50965">
    <property type="entry name" value="Galactose oxidase, central domain"/>
    <property type="match status" value="1"/>
</dbReference>
<feature type="repeat" description="RCC1" evidence="2">
    <location>
        <begin position="189"/>
        <end position="240"/>
    </location>
</feature>
<dbReference type="Gene3D" id="2.130.10.30">
    <property type="entry name" value="Regulator of chromosome condensation 1/beta-lactamase-inhibitor protein II"/>
    <property type="match status" value="2"/>
</dbReference>
<dbReference type="Proteomes" id="UP001162131">
    <property type="component" value="Unassembled WGS sequence"/>
</dbReference>
<feature type="repeat" description="RCC1" evidence="2">
    <location>
        <begin position="241"/>
        <end position="290"/>
    </location>
</feature>
<comment type="caution">
    <text evidence="4">The sequence shown here is derived from an EMBL/GenBank/DDBJ whole genome shotgun (WGS) entry which is preliminary data.</text>
</comment>
<dbReference type="PROSITE" id="PS00626">
    <property type="entry name" value="RCC1_2"/>
    <property type="match status" value="2"/>
</dbReference>
<dbReference type="PANTHER" id="PTHR22872">
    <property type="entry name" value="BTK-BINDING PROTEIN-RELATED"/>
    <property type="match status" value="1"/>
</dbReference>
<evidence type="ECO:0000313" key="4">
    <source>
        <dbReference type="EMBL" id="CAG9312314.1"/>
    </source>
</evidence>
<keyword evidence="1" id="KW-0677">Repeat</keyword>
<accession>A0AAU9IMA7</accession>
<gene>
    <name evidence="4" type="ORF">BSTOLATCC_MIC5556</name>
</gene>